<gene>
    <name evidence="10" type="ORF">SAMN05444171_7065</name>
</gene>
<dbReference type="GO" id="GO:0018104">
    <property type="term" value="P:peptidoglycan-protein cross-linking"/>
    <property type="evidence" value="ECO:0007669"/>
    <property type="project" value="TreeGrafter"/>
</dbReference>
<dbReference type="Proteomes" id="UP000183208">
    <property type="component" value="Unassembled WGS sequence"/>
</dbReference>
<keyword evidence="6 7" id="KW-0961">Cell wall biogenesis/degradation</keyword>
<dbReference type="InterPro" id="IPR038063">
    <property type="entry name" value="Transpep_catalytic_dom"/>
</dbReference>
<dbReference type="Pfam" id="PF03734">
    <property type="entry name" value="YkuD"/>
    <property type="match status" value="1"/>
</dbReference>
<keyword evidence="5 7" id="KW-0573">Peptidoglycan synthesis</keyword>
<feature type="compositionally biased region" description="Basic and acidic residues" evidence="8">
    <location>
        <begin position="323"/>
        <end position="336"/>
    </location>
</feature>
<feature type="compositionally biased region" description="Basic and acidic residues" evidence="8">
    <location>
        <begin position="231"/>
        <end position="244"/>
    </location>
</feature>
<dbReference type="PROSITE" id="PS52029">
    <property type="entry name" value="LD_TPASE"/>
    <property type="match status" value="1"/>
</dbReference>
<comment type="similarity">
    <text evidence="2">Belongs to the YkuD family.</text>
</comment>
<name>A0A1M7HMB9_9BRAD</name>
<dbReference type="Gene3D" id="2.40.440.10">
    <property type="entry name" value="L,D-transpeptidase catalytic domain-like"/>
    <property type="match status" value="1"/>
</dbReference>
<evidence type="ECO:0000256" key="3">
    <source>
        <dbReference type="ARBA" id="ARBA00022679"/>
    </source>
</evidence>
<evidence type="ECO:0000256" key="1">
    <source>
        <dbReference type="ARBA" id="ARBA00004752"/>
    </source>
</evidence>
<keyword evidence="4 7" id="KW-0133">Cell shape</keyword>
<protein>
    <submittedName>
        <fullName evidence="10">L,D-transpeptidase catalytic domain</fullName>
    </submittedName>
</protein>
<dbReference type="UniPathway" id="UPA00219"/>
<feature type="compositionally biased region" description="Low complexity" evidence="8">
    <location>
        <begin position="337"/>
        <end position="351"/>
    </location>
</feature>
<dbReference type="PANTHER" id="PTHR30582">
    <property type="entry name" value="L,D-TRANSPEPTIDASE"/>
    <property type="match status" value="1"/>
</dbReference>
<evidence type="ECO:0000259" key="9">
    <source>
        <dbReference type="PROSITE" id="PS52029"/>
    </source>
</evidence>
<dbReference type="GO" id="GO:0071972">
    <property type="term" value="F:peptidoglycan L,D-transpeptidase activity"/>
    <property type="evidence" value="ECO:0007669"/>
    <property type="project" value="TreeGrafter"/>
</dbReference>
<reference evidence="10 11" key="1">
    <citation type="submission" date="2016-10" db="EMBL/GenBank/DDBJ databases">
        <authorList>
            <person name="de Groot N.N."/>
        </authorList>
    </citation>
    <scope>NUCLEOTIDE SEQUENCE [LARGE SCALE GENOMIC DNA]</scope>
    <source>
        <strain evidence="10 11">GAS522</strain>
    </source>
</reference>
<feature type="region of interest" description="Disordered" evidence="8">
    <location>
        <begin position="55"/>
        <end position="89"/>
    </location>
</feature>
<evidence type="ECO:0000313" key="10">
    <source>
        <dbReference type="EMBL" id="SEE33200.1"/>
    </source>
</evidence>
<feature type="compositionally biased region" description="Basic and acidic residues" evidence="8">
    <location>
        <begin position="361"/>
        <end position="375"/>
    </location>
</feature>
<feature type="region of interest" description="Disordered" evidence="8">
    <location>
        <begin position="303"/>
        <end position="479"/>
    </location>
</feature>
<dbReference type="FunFam" id="2.40.440.10:FF:000006">
    <property type="entry name" value="L,D-transpeptidase catalytic domain"/>
    <property type="match status" value="1"/>
</dbReference>
<accession>A0A1M7HMB9</accession>
<dbReference type="EMBL" id="FNTI01000001">
    <property type="protein sequence ID" value="SEE33200.1"/>
    <property type="molecule type" value="Genomic_DNA"/>
</dbReference>
<evidence type="ECO:0000256" key="8">
    <source>
        <dbReference type="SAM" id="MobiDB-lite"/>
    </source>
</evidence>
<feature type="compositionally biased region" description="Polar residues" evidence="8">
    <location>
        <begin position="55"/>
        <end position="67"/>
    </location>
</feature>
<feature type="region of interest" description="Disordered" evidence="8">
    <location>
        <begin position="547"/>
        <end position="580"/>
    </location>
</feature>
<evidence type="ECO:0000256" key="7">
    <source>
        <dbReference type="PROSITE-ProRule" id="PRU01373"/>
    </source>
</evidence>
<feature type="region of interest" description="Disordered" evidence="8">
    <location>
        <begin position="230"/>
        <end position="267"/>
    </location>
</feature>
<organism evidence="10 11">
    <name type="scientific">Bradyrhizobium lablabi</name>
    <dbReference type="NCBI Taxonomy" id="722472"/>
    <lineage>
        <taxon>Bacteria</taxon>
        <taxon>Pseudomonadati</taxon>
        <taxon>Pseudomonadota</taxon>
        <taxon>Alphaproteobacteria</taxon>
        <taxon>Hyphomicrobiales</taxon>
        <taxon>Nitrobacteraceae</taxon>
        <taxon>Bradyrhizobium</taxon>
    </lineage>
</organism>
<feature type="compositionally biased region" description="Basic and acidic residues" evidence="8">
    <location>
        <begin position="548"/>
        <end position="557"/>
    </location>
</feature>
<dbReference type="GO" id="GO:0071555">
    <property type="term" value="P:cell wall organization"/>
    <property type="evidence" value="ECO:0007669"/>
    <property type="project" value="UniProtKB-UniRule"/>
</dbReference>
<evidence type="ECO:0000256" key="2">
    <source>
        <dbReference type="ARBA" id="ARBA00005992"/>
    </source>
</evidence>
<proteinExistence type="inferred from homology"/>
<evidence type="ECO:0000313" key="11">
    <source>
        <dbReference type="Proteomes" id="UP000183208"/>
    </source>
</evidence>
<dbReference type="InterPro" id="IPR050979">
    <property type="entry name" value="LD-transpeptidase"/>
</dbReference>
<dbReference type="AlphaFoldDB" id="A0A1M7HMB9"/>
<feature type="active site" description="Nucleophile" evidence="7">
    <location>
        <position position="180"/>
    </location>
</feature>
<dbReference type="GO" id="GO:0016740">
    <property type="term" value="F:transferase activity"/>
    <property type="evidence" value="ECO:0007669"/>
    <property type="project" value="UniProtKB-KW"/>
</dbReference>
<feature type="active site" description="Proton donor/acceptor" evidence="7">
    <location>
        <position position="167"/>
    </location>
</feature>
<dbReference type="CDD" id="cd16913">
    <property type="entry name" value="YkuD_like"/>
    <property type="match status" value="1"/>
</dbReference>
<comment type="pathway">
    <text evidence="1 7">Cell wall biogenesis; peptidoglycan biosynthesis.</text>
</comment>
<feature type="compositionally biased region" description="Basic and acidic residues" evidence="8">
    <location>
        <begin position="397"/>
        <end position="433"/>
    </location>
</feature>
<sequence length="630" mass="66195">MSGHRILSAASAHVKVAEQRSKSVGFWQIAVLTAAGTLGAASQADAALFYYQDSDSGYSRPTPSVQPRRQRNTRKNSAGKQAAEKETGAKPQGPLIIAVSIDKQKVRIYDSRGLFAESPVSTGMKGHSTPMGVFSIIQKHKFHHSNIYSGAPMPYMQRITWSGIAMHAGVLPGYPASHGCIRMPMAFAVKMWNWTKMGARVVVTPGEMTPASFSHPLLVAQKIAPQPVVADEPKSDLIKSDLPKADMPAVKSDKGADAGPGIKSENSVASLELRSTVGHASALREQTQTADASGDMSAANAAVTMSDPTGGKSSSSEAVSTEARPEAPKSESRPEAESTSANSADTASSDNKSAEASIADAKSDETGSVEKKTDEAEAPTPPAADAAKTETASDGAKVQEKAEDKPVEGKVEAKSAEKPDEAKADAAKAEVKAEPVTVEAAKPEVTKADASAAPDAKKDTARLPGVEKAAAAKAEPKRTGQIAVFVSRKDSKLYVRQNFAPLFDVPITIAPSDRPLGTHVFTAEADKSDPNLLRWSVVTLPVTARNAARNDADDDRPARRRKMAGGAPAEVKPRPVPDSPAEALDRIAIPQDAMARITEALTTGSSIIVSDQGINQGETGEGTDFIVSLR</sequence>
<evidence type="ECO:0000256" key="4">
    <source>
        <dbReference type="ARBA" id="ARBA00022960"/>
    </source>
</evidence>
<evidence type="ECO:0000256" key="5">
    <source>
        <dbReference type="ARBA" id="ARBA00022984"/>
    </source>
</evidence>
<dbReference type="GO" id="GO:0005576">
    <property type="term" value="C:extracellular region"/>
    <property type="evidence" value="ECO:0007669"/>
    <property type="project" value="TreeGrafter"/>
</dbReference>
<dbReference type="SUPFAM" id="SSF141523">
    <property type="entry name" value="L,D-transpeptidase catalytic domain-like"/>
    <property type="match status" value="1"/>
</dbReference>
<dbReference type="GO" id="GO:0008360">
    <property type="term" value="P:regulation of cell shape"/>
    <property type="evidence" value="ECO:0007669"/>
    <property type="project" value="UniProtKB-UniRule"/>
</dbReference>
<evidence type="ECO:0000256" key="6">
    <source>
        <dbReference type="ARBA" id="ARBA00023316"/>
    </source>
</evidence>
<dbReference type="InterPro" id="IPR005490">
    <property type="entry name" value="LD_TPept_cat_dom"/>
</dbReference>
<keyword evidence="3" id="KW-0808">Transferase</keyword>
<dbReference type="NCBIfam" id="NF004785">
    <property type="entry name" value="PRK06132.1-2"/>
    <property type="match status" value="1"/>
</dbReference>
<feature type="domain" description="L,D-TPase catalytic" evidence="9">
    <location>
        <begin position="95"/>
        <end position="204"/>
    </location>
</feature>
<dbReference type="PANTHER" id="PTHR30582:SF2">
    <property type="entry name" value="L,D-TRANSPEPTIDASE YCIB-RELATED"/>
    <property type="match status" value="1"/>
</dbReference>
<feature type="compositionally biased region" description="Low complexity" evidence="8">
    <location>
        <begin position="383"/>
        <end position="392"/>
    </location>
</feature>